<evidence type="ECO:0000313" key="2">
    <source>
        <dbReference type="Proteomes" id="UP001607157"/>
    </source>
</evidence>
<evidence type="ECO:0008006" key="3">
    <source>
        <dbReference type="Google" id="ProtNLM"/>
    </source>
</evidence>
<dbReference type="Gene3D" id="2.60.120.620">
    <property type="entry name" value="q2cbj1_9rhob like domain"/>
    <property type="match status" value="1"/>
</dbReference>
<dbReference type="Proteomes" id="UP001607157">
    <property type="component" value="Unassembled WGS sequence"/>
</dbReference>
<evidence type="ECO:0000313" key="1">
    <source>
        <dbReference type="EMBL" id="MFH0253437.1"/>
    </source>
</evidence>
<comment type="caution">
    <text evidence="1">The sequence shown here is derived from an EMBL/GenBank/DDBJ whole genome shotgun (WGS) entry which is preliminary data.</text>
</comment>
<organism evidence="1 2">
    <name type="scientific">Roseovarius aquimarinus</name>
    <dbReference type="NCBI Taxonomy" id="1229156"/>
    <lineage>
        <taxon>Bacteria</taxon>
        <taxon>Pseudomonadati</taxon>
        <taxon>Pseudomonadota</taxon>
        <taxon>Alphaproteobacteria</taxon>
        <taxon>Rhodobacterales</taxon>
        <taxon>Roseobacteraceae</taxon>
        <taxon>Roseovarius</taxon>
    </lineage>
</organism>
<dbReference type="RefSeq" id="WP_377167586.1">
    <property type="nucleotide sequence ID" value="NZ_JBHTJC010000001.1"/>
</dbReference>
<keyword evidence="2" id="KW-1185">Reference proteome</keyword>
<proteinExistence type="predicted"/>
<protein>
    <recommendedName>
        <fullName evidence="3">Phytanoyl-CoA dioxygenase (PhyH)</fullName>
    </recommendedName>
</protein>
<reference evidence="1 2" key="1">
    <citation type="submission" date="2024-10" db="EMBL/GenBank/DDBJ databases">
        <authorList>
            <person name="Yang X.-N."/>
        </authorList>
    </citation>
    <scope>NUCLEOTIDE SEQUENCE [LARGE SCALE GENOMIC DNA]</scope>
    <source>
        <strain evidence="1 2">CAU 1059</strain>
    </source>
</reference>
<sequence>MVSEARSSLATKGWARFEVDAGLARWAEAAKAAALARMAEPAHRAEWLQCEGTWFVGVDTLPNDARGAVQGSGPLTGPGYDLARALYGELPLHAGQVSVTWPGYPRPRKDEDEAAFGYRLRRDAAHVDGLLPVGPSRARMLKERHAYILGLPLTEADPEASPLTVWEGSHEVMRAAFTEALAGIAPEDWGEVDLTDCYKAARRAVFETCPRVALPARPGEATLVHRLALHGVAPWQEGADAPPEGRMIAYFRPEFPGVDASWLKAP</sequence>
<dbReference type="SUPFAM" id="SSF51197">
    <property type="entry name" value="Clavaminate synthase-like"/>
    <property type="match status" value="1"/>
</dbReference>
<gene>
    <name evidence="1" type="ORF">ACGRVM_06015</name>
</gene>
<dbReference type="EMBL" id="JBIHMM010000001">
    <property type="protein sequence ID" value="MFH0253437.1"/>
    <property type="molecule type" value="Genomic_DNA"/>
</dbReference>
<name>A0ABW7I696_9RHOB</name>
<accession>A0ABW7I696</accession>